<keyword evidence="3" id="KW-0963">Cytoplasm</keyword>
<name>U4TD46_9GAMM</name>
<dbReference type="InterPro" id="IPR026591">
    <property type="entry name" value="Sirtuin_cat_small_dom_sf"/>
</dbReference>
<keyword evidence="2 3" id="KW-0520">NAD</keyword>
<keyword evidence="7" id="KW-1185">Reference proteome</keyword>
<dbReference type="GO" id="GO:0036054">
    <property type="term" value="F:protein-malonyllysine demalonylase activity"/>
    <property type="evidence" value="ECO:0007669"/>
    <property type="project" value="InterPro"/>
</dbReference>
<dbReference type="GO" id="GO:0036055">
    <property type="term" value="F:protein-succinyllysine desuccinylase activity"/>
    <property type="evidence" value="ECO:0007669"/>
    <property type="project" value="UniProtKB-UniRule"/>
</dbReference>
<feature type="binding site" evidence="3 4">
    <location>
        <position position="139"/>
    </location>
    <ligand>
        <name>Zn(2+)</name>
        <dbReference type="ChEBI" id="CHEBI:29105"/>
    </ligand>
</feature>
<reference evidence="6 7" key="1">
    <citation type="journal article" date="2013" name="Genome Announc.">
        <title>Draft Genome Sequence of Psychrobacter aquaticus Strain CMS 56T, Isolated from a Cyanobacterial Mat Sample Collected from Water Bodies in the McMurdo Dry Valley Region of Antarctica.</title>
        <authorList>
            <person name="Reddy G.S."/>
            <person name="Ara S."/>
            <person name="Singh A."/>
            <person name="Kumar Pinnaka A."/>
            <person name="Shivaji S."/>
        </authorList>
    </citation>
    <scope>NUCLEOTIDE SEQUENCE [LARGE SCALE GENOMIC DNA]</scope>
    <source>
        <strain evidence="6 7">CMS 56</strain>
    </source>
</reference>
<evidence type="ECO:0000256" key="4">
    <source>
        <dbReference type="PROSITE-ProRule" id="PRU00236"/>
    </source>
</evidence>
<dbReference type="PROSITE" id="PS50305">
    <property type="entry name" value="SIRTUIN"/>
    <property type="match status" value="1"/>
</dbReference>
<dbReference type="eggNOG" id="COG0846">
    <property type="taxonomic scope" value="Bacteria"/>
</dbReference>
<comment type="domain">
    <text evidence="3">2 residues (Tyr-76 and Arg-79) present in a large hydrophobic pocket are probably involved in substrate specificity. They are important for desuccinylation activity, but dispensable for deacetylation activity.</text>
</comment>
<dbReference type="CDD" id="cd01412">
    <property type="entry name" value="SIRT5_Af1_CobB"/>
    <property type="match status" value="1"/>
</dbReference>
<comment type="subcellular location">
    <subcellularLocation>
        <location evidence="3">Cytoplasm</location>
    </subcellularLocation>
</comment>
<dbReference type="Proteomes" id="UP000016761">
    <property type="component" value="Unassembled WGS sequence"/>
</dbReference>
<comment type="function">
    <text evidence="3">NAD-dependent lysine deacetylase and desuccinylase that specifically removes acetyl and succinyl groups on target proteins. Modulates the activities of several proteins which are inactive in their acylated form.</text>
</comment>
<dbReference type="InterPro" id="IPR027546">
    <property type="entry name" value="Sirtuin_class_III"/>
</dbReference>
<evidence type="ECO:0000313" key="6">
    <source>
        <dbReference type="EMBL" id="ERL56393.1"/>
    </source>
</evidence>
<dbReference type="NCBIfam" id="NF001753">
    <property type="entry name" value="PRK00481.1-3"/>
    <property type="match status" value="1"/>
</dbReference>
<dbReference type="RefSeq" id="WP_021813334.1">
    <property type="nucleotide sequence ID" value="NZ_AUSW01000014.1"/>
</dbReference>
<feature type="binding site" evidence="3">
    <location>
        <position position="76"/>
    </location>
    <ligand>
        <name>substrate</name>
    </ligand>
</feature>
<feature type="active site" description="Proton acceptor" evidence="3 4">
    <location>
        <position position="131"/>
    </location>
</feature>
<feature type="binding site" evidence="3">
    <location>
        <position position="79"/>
    </location>
    <ligand>
        <name>substrate</name>
    </ligand>
</feature>
<feature type="binding site" evidence="3">
    <location>
        <begin position="114"/>
        <end position="117"/>
    </location>
    <ligand>
        <name>NAD(+)</name>
        <dbReference type="ChEBI" id="CHEBI:57540"/>
    </ligand>
</feature>
<dbReference type="SUPFAM" id="SSF52467">
    <property type="entry name" value="DHS-like NAD/FAD-binding domain"/>
    <property type="match status" value="1"/>
</dbReference>
<dbReference type="InterPro" id="IPR029035">
    <property type="entry name" value="DHS-like_NAD/FAD-binding_dom"/>
</dbReference>
<evidence type="ECO:0000256" key="3">
    <source>
        <dbReference type="HAMAP-Rule" id="MF_01121"/>
    </source>
</evidence>
<proteinExistence type="inferred from homology"/>
<dbReference type="STRING" id="1354303.M917_0671"/>
<keyword evidence="3 4" id="KW-0479">Metal-binding</keyword>
<evidence type="ECO:0000256" key="1">
    <source>
        <dbReference type="ARBA" id="ARBA00022679"/>
    </source>
</evidence>
<dbReference type="AlphaFoldDB" id="U4TD46"/>
<protein>
    <recommendedName>
        <fullName evidence="3">NAD-dependent protein deacylase</fullName>
        <ecNumber evidence="3">2.3.1.286</ecNumber>
    </recommendedName>
    <alternativeName>
        <fullName evidence="3">Regulatory protein SIR2 homolog</fullName>
    </alternativeName>
</protein>
<dbReference type="InterPro" id="IPR026590">
    <property type="entry name" value="Ssirtuin_cat_dom"/>
</dbReference>
<dbReference type="Gene3D" id="3.40.50.1220">
    <property type="entry name" value="TPP-binding domain"/>
    <property type="match status" value="1"/>
</dbReference>
<feature type="domain" description="Deacetylase sirtuin-type" evidence="5">
    <location>
        <begin position="6"/>
        <end position="266"/>
    </location>
</feature>
<dbReference type="PATRIC" id="fig|1354303.4.peg.660"/>
<dbReference type="GO" id="GO:0008270">
    <property type="term" value="F:zinc ion binding"/>
    <property type="evidence" value="ECO:0007669"/>
    <property type="project" value="UniProtKB-UniRule"/>
</dbReference>
<dbReference type="EMBL" id="AUSW01000014">
    <property type="protein sequence ID" value="ERL56393.1"/>
    <property type="molecule type" value="Genomic_DNA"/>
</dbReference>
<keyword evidence="1" id="KW-0808">Transferase</keyword>
<feature type="binding site" evidence="3 4">
    <location>
        <position position="172"/>
    </location>
    <ligand>
        <name>Zn(2+)</name>
        <dbReference type="ChEBI" id="CHEBI:29105"/>
    </ligand>
</feature>
<dbReference type="PANTHER" id="PTHR11085">
    <property type="entry name" value="NAD-DEPENDENT PROTEIN DEACYLASE SIRTUIN-5, MITOCHONDRIAL-RELATED"/>
    <property type="match status" value="1"/>
</dbReference>
<feature type="binding site" evidence="3 4">
    <location>
        <position position="169"/>
    </location>
    <ligand>
        <name>Zn(2+)</name>
        <dbReference type="ChEBI" id="CHEBI:29105"/>
    </ligand>
</feature>
<comment type="cofactor">
    <cofactor evidence="3">
        <name>Zn(2+)</name>
        <dbReference type="ChEBI" id="CHEBI:29105"/>
    </cofactor>
    <text evidence="3">Binds 1 zinc ion per subunit.</text>
</comment>
<evidence type="ECO:0000259" key="5">
    <source>
        <dbReference type="PROSITE" id="PS50305"/>
    </source>
</evidence>
<dbReference type="GO" id="GO:0017136">
    <property type="term" value="F:histone deacetylase activity, NAD-dependent"/>
    <property type="evidence" value="ECO:0007669"/>
    <property type="project" value="TreeGrafter"/>
</dbReference>
<comment type="similarity">
    <text evidence="3">Belongs to the sirtuin family. Class III subfamily.</text>
</comment>
<dbReference type="InterPro" id="IPR050134">
    <property type="entry name" value="NAD-dep_sirtuin_deacylases"/>
</dbReference>
<dbReference type="Gene3D" id="3.30.1600.10">
    <property type="entry name" value="SIR2/SIRT2 'Small Domain"/>
    <property type="match status" value="1"/>
</dbReference>
<dbReference type="HAMAP" id="MF_01121">
    <property type="entry name" value="Sirtuin_ClassIII"/>
    <property type="match status" value="1"/>
</dbReference>
<sequence>MLAELSPALIAEVQGAAKLLASKQRICILTGAGISAESGIPTFRDKQTGLWQNYRAEDLATPDAFARDPKLVWSWYQWRRKLVADKTPNPAHDALAQWQQHAESTYQQLTLITQNVDNLHEQAGSTVIHLHGNLWHNRCSQCEAPYQDKSEGASSSKDVTNFDEALLTCQHCAGYIRPDIVWFGETLPLQAWQTAEEAAAHCEVFISIGTSSLVYPAAGLAQLAKQNGAKIIEINPDPTPNTIVNITLAAKAGVVMPALIKQVMTLYS</sequence>
<feature type="binding site" evidence="3">
    <location>
        <begin position="209"/>
        <end position="211"/>
    </location>
    <ligand>
        <name>NAD(+)</name>
        <dbReference type="ChEBI" id="CHEBI:57540"/>
    </ligand>
</feature>
<dbReference type="Pfam" id="PF02146">
    <property type="entry name" value="SIR2"/>
    <property type="match status" value="1"/>
</dbReference>
<feature type="binding site" evidence="3">
    <location>
        <position position="252"/>
    </location>
    <ligand>
        <name>NAD(+)</name>
        <dbReference type="ChEBI" id="CHEBI:57540"/>
    </ligand>
</feature>
<dbReference type="PANTHER" id="PTHR11085:SF4">
    <property type="entry name" value="NAD-DEPENDENT PROTEIN DEACYLASE"/>
    <property type="match status" value="1"/>
</dbReference>
<comment type="caution">
    <text evidence="3">Lacks conserved residue(s) required for the propagation of feature annotation.</text>
</comment>
<keyword evidence="3 4" id="KW-0862">Zinc</keyword>
<evidence type="ECO:0000256" key="2">
    <source>
        <dbReference type="ARBA" id="ARBA00023027"/>
    </source>
</evidence>
<feature type="binding site" evidence="3 4">
    <location>
        <position position="142"/>
    </location>
    <ligand>
        <name>Zn(2+)</name>
        <dbReference type="ChEBI" id="CHEBI:29105"/>
    </ligand>
</feature>
<comment type="catalytic activity">
    <reaction evidence="3">
        <text>N(6)-acetyl-L-lysyl-[protein] + NAD(+) + H2O = 2''-O-acetyl-ADP-D-ribose + nicotinamide + L-lysyl-[protein]</text>
        <dbReference type="Rhea" id="RHEA:43636"/>
        <dbReference type="Rhea" id="RHEA-COMP:9752"/>
        <dbReference type="Rhea" id="RHEA-COMP:10731"/>
        <dbReference type="ChEBI" id="CHEBI:15377"/>
        <dbReference type="ChEBI" id="CHEBI:17154"/>
        <dbReference type="ChEBI" id="CHEBI:29969"/>
        <dbReference type="ChEBI" id="CHEBI:57540"/>
        <dbReference type="ChEBI" id="CHEBI:61930"/>
        <dbReference type="ChEBI" id="CHEBI:83767"/>
        <dbReference type="EC" id="2.3.1.286"/>
    </reaction>
</comment>
<feature type="binding site" evidence="3">
    <location>
        <begin position="235"/>
        <end position="237"/>
    </location>
    <ligand>
        <name>NAD(+)</name>
        <dbReference type="ChEBI" id="CHEBI:57540"/>
    </ligand>
</feature>
<dbReference type="EC" id="2.3.1.286" evidence="3"/>
<gene>
    <name evidence="3" type="primary">cobB</name>
    <name evidence="6" type="ORF">M917_0671</name>
</gene>
<comment type="caution">
    <text evidence="6">The sequence shown here is derived from an EMBL/GenBank/DDBJ whole genome shotgun (WGS) entry which is preliminary data.</text>
</comment>
<comment type="catalytic activity">
    <reaction evidence="3">
        <text>N(6)-succinyl-L-lysyl-[protein] + NAD(+) + H2O = 2''-O-succinyl-ADP-D-ribose + nicotinamide + L-lysyl-[protein]</text>
        <dbReference type="Rhea" id="RHEA:47668"/>
        <dbReference type="Rhea" id="RHEA-COMP:9752"/>
        <dbReference type="Rhea" id="RHEA-COMP:11877"/>
        <dbReference type="ChEBI" id="CHEBI:15377"/>
        <dbReference type="ChEBI" id="CHEBI:17154"/>
        <dbReference type="ChEBI" id="CHEBI:29969"/>
        <dbReference type="ChEBI" id="CHEBI:57540"/>
        <dbReference type="ChEBI" id="CHEBI:87830"/>
        <dbReference type="ChEBI" id="CHEBI:87832"/>
    </reaction>
</comment>
<dbReference type="OrthoDB" id="9800582at2"/>
<dbReference type="GO" id="GO:0070403">
    <property type="term" value="F:NAD+ binding"/>
    <property type="evidence" value="ECO:0007669"/>
    <property type="project" value="UniProtKB-UniRule"/>
</dbReference>
<organism evidence="6 7">
    <name type="scientific">Psychrobacter aquaticus CMS 56</name>
    <dbReference type="NCBI Taxonomy" id="1354303"/>
    <lineage>
        <taxon>Bacteria</taxon>
        <taxon>Pseudomonadati</taxon>
        <taxon>Pseudomonadota</taxon>
        <taxon>Gammaproteobacteria</taxon>
        <taxon>Moraxellales</taxon>
        <taxon>Moraxellaceae</taxon>
        <taxon>Psychrobacter</taxon>
    </lineage>
</organism>
<dbReference type="InterPro" id="IPR003000">
    <property type="entry name" value="Sirtuin"/>
</dbReference>
<accession>U4TD46</accession>
<evidence type="ECO:0000313" key="7">
    <source>
        <dbReference type="Proteomes" id="UP000016761"/>
    </source>
</evidence>
<dbReference type="GO" id="GO:0005737">
    <property type="term" value="C:cytoplasm"/>
    <property type="evidence" value="ECO:0007669"/>
    <property type="project" value="UniProtKB-SubCell"/>
</dbReference>